<dbReference type="PANTHER" id="PTHR45992:SF11">
    <property type="entry name" value="ALPHA-TYPE PROTEIN KINASE DOMAIN-CONTAINING PROTEIN"/>
    <property type="match status" value="1"/>
</dbReference>
<evidence type="ECO:0000256" key="2">
    <source>
        <dbReference type="ARBA" id="ARBA00022679"/>
    </source>
</evidence>
<evidence type="ECO:0000256" key="1">
    <source>
        <dbReference type="ARBA" id="ARBA00022527"/>
    </source>
</evidence>
<keyword evidence="5" id="KW-0067">ATP-binding</keyword>
<dbReference type="Gene3D" id="3.20.200.10">
    <property type="entry name" value="MHCK/EF2 kinase"/>
    <property type="match status" value="1"/>
</dbReference>
<dbReference type="SUPFAM" id="SSF56112">
    <property type="entry name" value="Protein kinase-like (PK-like)"/>
    <property type="match status" value="1"/>
</dbReference>
<sequence length="464" mass="52704">MLHRLKKARPRLHGNYVKSLEFAEQIISRELALYADLDEEDIPWFMLIFISDGRPCDCKPENEVSRESIVARIAYRLKSKLTVQGMGLGVASDFEQLKLLVNTAKLYGAWGQFNHAGLNPASMSSTLSSIATSMTTTRNELCSVTGEKVNKTEKNFVMKQKDNKHCSYRIESKSIARYRYISEFAVKSPGDSEHWRKMSFFNKACAGLFIKKDPFGKGGERLAYIFQELVVTTTTEGKQHWSKVGKPMVAKESRFIERESKGAFHLNFCRIQHKADTLAKLFNEAVRKAPMLKPAIDKVSLPPPIYFLRCTIYQYFNDKAEKRALLVEDFLQGKFTKFNSNNGYVREDDPNGVSIELVTGTALLTDFVQAFSHWVYEYTRHQMIVCDLQGILDMEGRLPVFHLTDPAICSKPKKDRHGKKLSYGKTDRGMTGIRNFCCKHVCNHTVCAGLNLTPTGAKVTKMKV</sequence>
<protein>
    <recommendedName>
        <fullName evidence="6">Alpha-type protein kinase domain-containing protein</fullName>
    </recommendedName>
</protein>
<evidence type="ECO:0000259" key="6">
    <source>
        <dbReference type="PROSITE" id="PS51158"/>
    </source>
</evidence>
<keyword evidence="3" id="KW-0547">Nucleotide-binding</keyword>
<dbReference type="GO" id="GO:0004674">
    <property type="term" value="F:protein serine/threonine kinase activity"/>
    <property type="evidence" value="ECO:0007669"/>
    <property type="project" value="UniProtKB-KW"/>
</dbReference>
<feature type="domain" description="Alpha-type protein kinase" evidence="6">
    <location>
        <begin position="187"/>
        <end position="455"/>
    </location>
</feature>
<dbReference type="InterPro" id="IPR051852">
    <property type="entry name" value="Alpha-type_PK"/>
</dbReference>
<keyword evidence="8" id="KW-1185">Reference proteome</keyword>
<dbReference type="GO" id="GO:0005524">
    <property type="term" value="F:ATP binding"/>
    <property type="evidence" value="ECO:0007669"/>
    <property type="project" value="UniProtKB-KW"/>
</dbReference>
<dbReference type="PROSITE" id="PS51158">
    <property type="entry name" value="ALPHA_KINASE"/>
    <property type="match status" value="1"/>
</dbReference>
<dbReference type="Pfam" id="PF02816">
    <property type="entry name" value="Alpha_kinase"/>
    <property type="match status" value="1"/>
</dbReference>
<dbReference type="InterPro" id="IPR011009">
    <property type="entry name" value="Kinase-like_dom_sf"/>
</dbReference>
<dbReference type="PANTHER" id="PTHR45992">
    <property type="entry name" value="EUKARYOTIC ELONGATION FACTOR 2 KINASE-RELATED"/>
    <property type="match status" value="1"/>
</dbReference>
<evidence type="ECO:0000256" key="5">
    <source>
        <dbReference type="ARBA" id="ARBA00022840"/>
    </source>
</evidence>
<comment type="caution">
    <text evidence="7">The sequence shown here is derived from an EMBL/GenBank/DDBJ whole genome shotgun (WGS) entry which is preliminary data.</text>
</comment>
<evidence type="ECO:0000313" key="8">
    <source>
        <dbReference type="Proteomes" id="UP001530293"/>
    </source>
</evidence>
<gene>
    <name evidence="7" type="ORF">ACHAWU_003786</name>
</gene>
<reference evidence="7 8" key="1">
    <citation type="submission" date="2024-10" db="EMBL/GenBank/DDBJ databases">
        <title>Updated reference genomes for cyclostephanoid diatoms.</title>
        <authorList>
            <person name="Roberts W.R."/>
            <person name="Alverson A.J."/>
        </authorList>
    </citation>
    <scope>NUCLEOTIDE SEQUENCE [LARGE SCALE GENOMIC DNA]</scope>
    <source>
        <strain evidence="7 8">AJA232-27</strain>
    </source>
</reference>
<proteinExistence type="predicted"/>
<evidence type="ECO:0000256" key="3">
    <source>
        <dbReference type="ARBA" id="ARBA00022741"/>
    </source>
</evidence>
<dbReference type="Proteomes" id="UP001530293">
    <property type="component" value="Unassembled WGS sequence"/>
</dbReference>
<dbReference type="EMBL" id="JALLBG020000100">
    <property type="protein sequence ID" value="KAL3764926.1"/>
    <property type="molecule type" value="Genomic_DNA"/>
</dbReference>
<dbReference type="SMART" id="SM00811">
    <property type="entry name" value="Alpha_kinase"/>
    <property type="match status" value="1"/>
</dbReference>
<evidence type="ECO:0000313" key="7">
    <source>
        <dbReference type="EMBL" id="KAL3764926.1"/>
    </source>
</evidence>
<keyword evidence="1" id="KW-0723">Serine/threonine-protein kinase</keyword>
<name>A0ABD3MLI0_9STRA</name>
<dbReference type="InterPro" id="IPR004166">
    <property type="entry name" value="a-kinase_dom"/>
</dbReference>
<keyword evidence="4" id="KW-0418">Kinase</keyword>
<evidence type="ECO:0000256" key="4">
    <source>
        <dbReference type="ARBA" id="ARBA00022777"/>
    </source>
</evidence>
<organism evidence="7 8">
    <name type="scientific">Discostella pseudostelligera</name>
    <dbReference type="NCBI Taxonomy" id="259834"/>
    <lineage>
        <taxon>Eukaryota</taxon>
        <taxon>Sar</taxon>
        <taxon>Stramenopiles</taxon>
        <taxon>Ochrophyta</taxon>
        <taxon>Bacillariophyta</taxon>
        <taxon>Coscinodiscophyceae</taxon>
        <taxon>Thalassiosirophycidae</taxon>
        <taxon>Stephanodiscales</taxon>
        <taxon>Stephanodiscaceae</taxon>
        <taxon>Discostella</taxon>
    </lineage>
</organism>
<accession>A0ABD3MLI0</accession>
<dbReference type="AlphaFoldDB" id="A0ABD3MLI0"/>
<keyword evidence="2" id="KW-0808">Transferase</keyword>